<dbReference type="STRING" id="861266.ARTSIC4J27_708"/>
<protein>
    <submittedName>
        <fullName evidence="1">Uncharacterized protein</fullName>
    </submittedName>
</protein>
<accession>A0A024GYB4</accession>
<dbReference type="AlphaFoldDB" id="A0A024GYB4"/>
<organism evidence="1 2">
    <name type="scientific">Pseudarthrobacter siccitolerans</name>
    <dbReference type="NCBI Taxonomy" id="861266"/>
    <lineage>
        <taxon>Bacteria</taxon>
        <taxon>Bacillati</taxon>
        <taxon>Actinomycetota</taxon>
        <taxon>Actinomycetes</taxon>
        <taxon>Micrococcales</taxon>
        <taxon>Micrococcaceae</taxon>
        <taxon>Pseudarthrobacter</taxon>
    </lineage>
</organism>
<proteinExistence type="predicted"/>
<reference evidence="2" key="1">
    <citation type="journal article" date="2014" name="Genome Announc.">
        <title>Genome Sequence of Arthrobacter siccitolerans 4J27, a Xeroprotectant-Producing Desiccation-Tolerant Microorganism.</title>
        <authorList>
            <person name="Manzanera M."/>
            <person name="Santa-Cruz-Calvo L."/>
            <person name="Vilchez J.I."/>
            <person name="Garcia-Fontana C."/>
            <person name="Silva-Castro G.A."/>
            <person name="Calvo C."/>
            <person name="Gonzalez-Lopez J."/>
        </authorList>
    </citation>
    <scope>NUCLEOTIDE SEQUENCE [LARGE SCALE GENOMIC DNA]</scope>
    <source>
        <strain evidence="2">4J27</strain>
    </source>
</reference>
<evidence type="ECO:0000313" key="1">
    <source>
        <dbReference type="EMBL" id="CCQ44778.1"/>
    </source>
</evidence>
<name>A0A024GYB4_9MICC</name>
<evidence type="ECO:0000313" key="2">
    <source>
        <dbReference type="Proteomes" id="UP000035722"/>
    </source>
</evidence>
<dbReference type="Proteomes" id="UP000035722">
    <property type="component" value="Unassembled WGS sequence"/>
</dbReference>
<sequence length="58" mass="6591">MNLIIHRSLLRGHPLPAGLRRLHDAGHRLVTEFPQRAVPEPTLMLARRRMCALSQTGQ</sequence>
<gene>
    <name evidence="1" type="ORF">ARTSIC4J27_708</name>
</gene>
<dbReference type="EMBL" id="CAQI01000029">
    <property type="protein sequence ID" value="CCQ44778.1"/>
    <property type="molecule type" value="Genomic_DNA"/>
</dbReference>
<keyword evidence="2" id="KW-1185">Reference proteome</keyword>
<comment type="caution">
    <text evidence="1">The sequence shown here is derived from an EMBL/GenBank/DDBJ whole genome shotgun (WGS) entry which is preliminary data.</text>
</comment>